<protein>
    <submittedName>
        <fullName evidence="1">Molecular chaperone GroEL</fullName>
    </submittedName>
</protein>
<comment type="caution">
    <text evidence="1">The sequence shown here is derived from an EMBL/GenBank/DDBJ whole genome shotgun (WGS) entry which is preliminary data.</text>
</comment>
<dbReference type="EMBL" id="JACEGA010000001">
    <property type="protein sequence ID" value="MBB2183757.1"/>
    <property type="molecule type" value="Genomic_DNA"/>
</dbReference>
<dbReference type="AlphaFoldDB" id="A0A839K317"/>
<keyword evidence="2" id="KW-1185">Reference proteome</keyword>
<gene>
    <name evidence="1" type="ORF">H0486_12830</name>
</gene>
<dbReference type="Proteomes" id="UP000574276">
    <property type="component" value="Unassembled WGS sequence"/>
</dbReference>
<proteinExistence type="predicted"/>
<evidence type="ECO:0000313" key="1">
    <source>
        <dbReference type="EMBL" id="MBB2183757.1"/>
    </source>
</evidence>
<evidence type="ECO:0000313" key="2">
    <source>
        <dbReference type="Proteomes" id="UP000574276"/>
    </source>
</evidence>
<accession>A0A839K317</accession>
<organism evidence="1 2">
    <name type="scientific">Variimorphobacter saccharofermentans</name>
    <dbReference type="NCBI Taxonomy" id="2755051"/>
    <lineage>
        <taxon>Bacteria</taxon>
        <taxon>Bacillati</taxon>
        <taxon>Bacillota</taxon>
        <taxon>Clostridia</taxon>
        <taxon>Lachnospirales</taxon>
        <taxon>Lachnospiraceae</taxon>
        <taxon>Variimorphobacter</taxon>
    </lineage>
</organism>
<sequence>MSYVAPAIREKFETLSVDLKNNILERNVELYTIHDLIDVLDRIVKEAEEEDKQ</sequence>
<name>A0A839K317_9FIRM</name>
<reference evidence="1 2" key="1">
    <citation type="submission" date="2020-07" db="EMBL/GenBank/DDBJ databases">
        <title>Characterization and genome sequencing of isolate MD1, a novel member within the family Lachnospiraceae.</title>
        <authorList>
            <person name="Rettenmaier R."/>
            <person name="Di Bello L."/>
            <person name="Zinser C."/>
            <person name="Scheitz K."/>
            <person name="Liebl W."/>
            <person name="Zverlov V."/>
        </authorList>
    </citation>
    <scope>NUCLEOTIDE SEQUENCE [LARGE SCALE GENOMIC DNA]</scope>
    <source>
        <strain evidence="1 2">MD1</strain>
    </source>
</reference>
<dbReference type="RefSeq" id="WP_228353384.1">
    <property type="nucleotide sequence ID" value="NZ_JACEGA010000001.1"/>
</dbReference>